<dbReference type="OrthoDB" id="1466969at2"/>
<sequence length="239" mass="27581">MEYNTARNHLIMREYGRNVQRMIEHILTIKDREHRQQQVMAVIELMGTLQPHLRNVEDFRHKLWDHLFLVSDFKLDVDSPYPIPTRETLRAKPDRLPYPKKYPRNRHFGKNLEMVIDKAIAEDNPEMKEGFTQVIGNYMKLAYSNWHKESVHDDAIKGELGAITGGKLQYQPGLSSASSNAIPVNAPSFNNYAGEQQQFRSGGSGQGGGSQKRKAYQQNKFKQNPGKSNKHNKHNKNRK</sequence>
<dbReference type="EMBL" id="RMBX01000007">
    <property type="protein sequence ID" value="RPD40412.1"/>
    <property type="molecule type" value="Genomic_DNA"/>
</dbReference>
<evidence type="ECO:0000313" key="2">
    <source>
        <dbReference type="EMBL" id="RPD40412.1"/>
    </source>
</evidence>
<protein>
    <submittedName>
        <fullName evidence="2">DUF4290 domain-containing protein</fullName>
    </submittedName>
</protein>
<dbReference type="RefSeq" id="WP_120517270.1">
    <property type="nucleotide sequence ID" value="NZ_QXZY01000008.1"/>
</dbReference>
<feature type="region of interest" description="Disordered" evidence="1">
    <location>
        <begin position="195"/>
        <end position="239"/>
    </location>
</feature>
<dbReference type="InterPro" id="IPR025632">
    <property type="entry name" value="DUF4290"/>
</dbReference>
<comment type="caution">
    <text evidence="2">The sequence shown here is derived from an EMBL/GenBank/DDBJ whole genome shotgun (WGS) entry which is preliminary data.</text>
</comment>
<accession>A0A3N4M9N2</accession>
<feature type="compositionally biased region" description="Basic residues" evidence="1">
    <location>
        <begin position="228"/>
        <end position="239"/>
    </location>
</feature>
<organism evidence="2 3">
    <name type="scientific">Chitinophaga barathri</name>
    <dbReference type="NCBI Taxonomy" id="1647451"/>
    <lineage>
        <taxon>Bacteria</taxon>
        <taxon>Pseudomonadati</taxon>
        <taxon>Bacteroidota</taxon>
        <taxon>Chitinophagia</taxon>
        <taxon>Chitinophagales</taxon>
        <taxon>Chitinophagaceae</taxon>
        <taxon>Chitinophaga</taxon>
    </lineage>
</organism>
<keyword evidence="3" id="KW-1185">Reference proteome</keyword>
<name>A0A3N4M9N2_9BACT</name>
<dbReference type="AlphaFoldDB" id="A0A3N4M9N2"/>
<evidence type="ECO:0000313" key="3">
    <source>
        <dbReference type="Proteomes" id="UP000279089"/>
    </source>
</evidence>
<evidence type="ECO:0000256" key="1">
    <source>
        <dbReference type="SAM" id="MobiDB-lite"/>
    </source>
</evidence>
<proteinExistence type="predicted"/>
<gene>
    <name evidence="2" type="ORF">EG028_13985</name>
</gene>
<dbReference type="Pfam" id="PF14123">
    <property type="entry name" value="DUF4290"/>
    <property type="match status" value="1"/>
</dbReference>
<reference evidence="3" key="1">
    <citation type="submission" date="2018-11" db="EMBL/GenBank/DDBJ databases">
        <title>Chitinophaga lutea sp.nov., isolate from arsenic contaminated soil.</title>
        <authorList>
            <person name="Zong Y."/>
        </authorList>
    </citation>
    <scope>NUCLEOTIDE SEQUENCE [LARGE SCALE GENOMIC DNA]</scope>
    <source>
        <strain evidence="3">YLT18</strain>
    </source>
</reference>
<dbReference type="Proteomes" id="UP000279089">
    <property type="component" value="Unassembled WGS sequence"/>
</dbReference>